<sequence length="194" mass="19828">MNTAVASLLVLFLVAVVPLAPTEAVLIGYGVLAAAGDLPLVWVIVVAAVGCTIADFVNFRLGRGLGVRALKRLNRSAGSRALVSWTTGQLADRGESILVAIRFVPGGGIVGAVLAGSLRWPRRRFAPVAVIGATLWSAYAALLGYVGGQVVSEPALALLISLGVALVISVPAGMVIRAAQRRVVPAEAATTVAV</sequence>
<dbReference type="Proteomes" id="UP001141259">
    <property type="component" value="Unassembled WGS sequence"/>
</dbReference>
<keyword evidence="10" id="KW-1185">Reference proteome</keyword>
<name>A0A9X3AKT5_9PSEU</name>
<evidence type="ECO:0000256" key="4">
    <source>
        <dbReference type="ARBA" id="ARBA00022692"/>
    </source>
</evidence>
<organism evidence="9 10">
    <name type="scientific">Umezawaea endophytica</name>
    <dbReference type="NCBI Taxonomy" id="1654476"/>
    <lineage>
        <taxon>Bacteria</taxon>
        <taxon>Bacillati</taxon>
        <taxon>Actinomycetota</taxon>
        <taxon>Actinomycetes</taxon>
        <taxon>Pseudonocardiales</taxon>
        <taxon>Pseudonocardiaceae</taxon>
        <taxon>Umezawaea</taxon>
    </lineage>
</organism>
<comment type="similarity">
    <text evidence="2">Belongs to the DedA family.</text>
</comment>
<evidence type="ECO:0000256" key="6">
    <source>
        <dbReference type="ARBA" id="ARBA00023136"/>
    </source>
</evidence>
<keyword evidence="3" id="KW-1003">Cell membrane</keyword>
<feature type="transmembrane region" description="Helical" evidence="7">
    <location>
        <begin position="125"/>
        <end position="148"/>
    </location>
</feature>
<reference evidence="9" key="1">
    <citation type="submission" date="2022-08" db="EMBL/GenBank/DDBJ databases">
        <authorList>
            <person name="Tistechok S."/>
            <person name="Samborskyy M."/>
            <person name="Roman I."/>
        </authorList>
    </citation>
    <scope>NUCLEOTIDE SEQUENCE</scope>
    <source>
        <strain evidence="9">DSM 103496</strain>
    </source>
</reference>
<dbReference type="InterPro" id="IPR032816">
    <property type="entry name" value="VTT_dom"/>
</dbReference>
<dbReference type="InterPro" id="IPR051311">
    <property type="entry name" value="DedA_domain"/>
</dbReference>
<protein>
    <submittedName>
        <fullName evidence="9">VTT domain-containing protein</fullName>
    </submittedName>
</protein>
<dbReference type="Pfam" id="PF09335">
    <property type="entry name" value="VTT_dom"/>
    <property type="match status" value="1"/>
</dbReference>
<feature type="domain" description="VTT" evidence="8">
    <location>
        <begin position="22"/>
        <end position="145"/>
    </location>
</feature>
<dbReference type="PANTHER" id="PTHR42709:SF6">
    <property type="entry name" value="UNDECAPRENYL PHOSPHATE TRANSPORTER A"/>
    <property type="match status" value="1"/>
</dbReference>
<comment type="subcellular location">
    <subcellularLocation>
        <location evidence="1">Cell membrane</location>
        <topology evidence="1">Multi-pass membrane protein</topology>
    </subcellularLocation>
</comment>
<feature type="transmembrane region" description="Helical" evidence="7">
    <location>
        <begin position="40"/>
        <end position="61"/>
    </location>
</feature>
<gene>
    <name evidence="9" type="ORF">NZH93_41800</name>
</gene>
<evidence type="ECO:0000259" key="8">
    <source>
        <dbReference type="Pfam" id="PF09335"/>
    </source>
</evidence>
<dbReference type="RefSeq" id="WP_259628879.1">
    <property type="nucleotide sequence ID" value="NZ_JANYMP010000032.1"/>
</dbReference>
<dbReference type="PANTHER" id="PTHR42709">
    <property type="entry name" value="ALKALINE PHOSPHATASE LIKE PROTEIN"/>
    <property type="match status" value="1"/>
</dbReference>
<keyword evidence="4 7" id="KW-0812">Transmembrane</keyword>
<keyword evidence="6 7" id="KW-0472">Membrane</keyword>
<dbReference type="GO" id="GO:0005886">
    <property type="term" value="C:plasma membrane"/>
    <property type="evidence" value="ECO:0007669"/>
    <property type="project" value="UniProtKB-SubCell"/>
</dbReference>
<feature type="transmembrane region" description="Helical" evidence="7">
    <location>
        <begin position="154"/>
        <end position="176"/>
    </location>
</feature>
<dbReference type="EMBL" id="JANYMP010000032">
    <property type="protein sequence ID" value="MCS7483420.1"/>
    <property type="molecule type" value="Genomic_DNA"/>
</dbReference>
<keyword evidence="5 7" id="KW-1133">Transmembrane helix</keyword>
<evidence type="ECO:0000256" key="5">
    <source>
        <dbReference type="ARBA" id="ARBA00022989"/>
    </source>
</evidence>
<evidence type="ECO:0000313" key="9">
    <source>
        <dbReference type="EMBL" id="MCS7483420.1"/>
    </source>
</evidence>
<proteinExistence type="inferred from homology"/>
<accession>A0A9X3AKT5</accession>
<evidence type="ECO:0000256" key="1">
    <source>
        <dbReference type="ARBA" id="ARBA00004651"/>
    </source>
</evidence>
<evidence type="ECO:0000313" key="10">
    <source>
        <dbReference type="Proteomes" id="UP001141259"/>
    </source>
</evidence>
<dbReference type="AlphaFoldDB" id="A0A9X3AKT5"/>
<comment type="caution">
    <text evidence="9">The sequence shown here is derived from an EMBL/GenBank/DDBJ whole genome shotgun (WGS) entry which is preliminary data.</text>
</comment>
<evidence type="ECO:0000256" key="2">
    <source>
        <dbReference type="ARBA" id="ARBA00010792"/>
    </source>
</evidence>
<evidence type="ECO:0000256" key="3">
    <source>
        <dbReference type="ARBA" id="ARBA00022475"/>
    </source>
</evidence>
<evidence type="ECO:0000256" key="7">
    <source>
        <dbReference type="SAM" id="Phobius"/>
    </source>
</evidence>